<feature type="region of interest" description="Disordered" evidence="15">
    <location>
        <begin position="1069"/>
        <end position="1119"/>
    </location>
</feature>
<accession>A0ABP0VJT0</accession>
<evidence type="ECO:0000259" key="16">
    <source>
        <dbReference type="PROSITE" id="PS51363"/>
    </source>
</evidence>
<evidence type="ECO:0000256" key="4">
    <source>
        <dbReference type="ARBA" id="ARBA00022499"/>
    </source>
</evidence>
<feature type="compositionally biased region" description="Acidic residues" evidence="15">
    <location>
        <begin position="919"/>
        <end position="928"/>
    </location>
</feature>
<keyword evidence="9" id="KW-0648">Protein biosynthesis</keyword>
<feature type="compositionally biased region" description="Polar residues" evidence="15">
    <location>
        <begin position="907"/>
        <end position="918"/>
    </location>
</feature>
<evidence type="ECO:0000256" key="5">
    <source>
        <dbReference type="ARBA" id="ARBA00022540"/>
    </source>
</evidence>
<keyword evidence="19" id="KW-1185">Reference proteome</keyword>
<feature type="region of interest" description="Disordered" evidence="15">
    <location>
        <begin position="632"/>
        <end position="666"/>
    </location>
</feature>
<feature type="compositionally biased region" description="Basic and acidic residues" evidence="15">
    <location>
        <begin position="1640"/>
        <end position="1662"/>
    </location>
</feature>
<evidence type="ECO:0000256" key="10">
    <source>
        <dbReference type="ARBA" id="ARBA00022990"/>
    </source>
</evidence>
<dbReference type="SMART" id="SM00515">
    <property type="entry name" value="eIF5C"/>
    <property type="match status" value="1"/>
</dbReference>
<protein>
    <recommendedName>
        <fullName evidence="12">Eukaryotic translation initiation factor 4 gamma 2</fullName>
    </recommendedName>
</protein>
<dbReference type="Pfam" id="PF02854">
    <property type="entry name" value="MIF4G"/>
    <property type="match status" value="1"/>
</dbReference>
<dbReference type="PANTHER" id="PTHR23253:SF9">
    <property type="entry name" value="EUKARYOTIC TRANSLATION INITIATION FACTOR 4 GAMMA 2"/>
    <property type="match status" value="1"/>
</dbReference>
<evidence type="ECO:0000256" key="6">
    <source>
        <dbReference type="ARBA" id="ARBA00022553"/>
    </source>
</evidence>
<gene>
    <name evidence="18" type="ORF">CSSPJE1EN1_LOCUS169</name>
</gene>
<feature type="compositionally biased region" description="Gly residues" evidence="15">
    <location>
        <begin position="37"/>
        <end position="48"/>
    </location>
</feature>
<feature type="compositionally biased region" description="Basic and acidic residues" evidence="15">
    <location>
        <begin position="1"/>
        <end position="12"/>
    </location>
</feature>
<comment type="similarity">
    <text evidence="1">Belongs to the eukaryotic initiation factor 4G family.</text>
</comment>
<dbReference type="Gene3D" id="1.25.40.180">
    <property type="match status" value="3"/>
</dbReference>
<sequence length="2090" mass="224858">MSHQPGRGEAHSHLRKPGRSAAAAAGAGVQQRAAGGVSVGGAAKGGGLPAPPLTAASTRPVSPAASTTPLSLPHQGMGTADAHQHLQSAAAPPPSESKVGASSTGKTRTPVAPAGGGLDHVKQLPTSKPPAPPSSLPVSTEAVSFSVASSQVSQALSQNSFAFQFGSISPGFGSLGVGKSTAMSYPLRTNSAPPNLDEQKWDQSTNVSSQAPVHAPPPPPPPAQAPPQQQLSQAQYTQQHPQTNNFMLQQQLAQMQQHQVLAQQQQQQHHQQQQQQQLQQQQQQQQAMPQQQGMVQQSSSQGIKFPPMMAPPPHAPQILGGPIGSLANSLSAQQMAQLGPQMGTVMGGHIPQGMPGSQYGPPTTNHLIPQRVSRAVKIVDPNTHEELRFDAKGKKSDLGMDNRPSTAGPVSTGVSGRLSSNGPPPQSRPPSVGYGTGPHHQMVQGMPYFPGGPYTGTPNFYQPGPLKTSGPSATGVPTGNPPPVRFSYPPPPQGVSFLPHVVSVSVPAPVATQPVLSLVIPPESELAFKFGDVEVSGSSPSFPAGEVLSNGLSAPQNGLNGHATSPTGSRSSETSASGTSIPAPGLGTSFPSRPTVTVVPSKSSAATSSPIAVSPKGVTAVVNLGEKVKPDVAKAVSSRKKKDRQQQRQQQQLLSEGHGEKSSEGVVLAEEGGTSVGDEKGAPMDTNNDLSEVADLAVSTDLSEAADASPSNVEEIETPLASSEEVKHVVAVNFVPMRVSEVEPVEEGQTALANEVVEEIEGAVKALGEEVLKALTDLTALEIDSALAPSNLSSTDETRSGLSTEGEDLVLESLPAHGSLSLLTERAVEGESLPKLEESTFIAESTDESLPETSGDLGHAESNVSNISLSGIMVDSKMSTLSRGISRSATEISSTIMDGAELHEQATVHSNSNQQEAENSGDIDNPEEEMSKVPEGFKAASRKKKMKELLARADAAGTTADLYNAYKAPEEKKLEEAESIGVSGSGPSGSEEIGDTFLPAEKKPFSKEVDDWEEAAELPVPKIPPGVTNSTSEGERKYTRDFLLTYKDLNQELPVNFEIRQDVAEHLLNPEVGSSPGRILDQQPGSGPQRLERRGSGLDEDRWKSGSVVSPARTPSGDARMDMAMGMGPFWPGQSVLPGLISRIPQGVRPVGNMPMQLPGMMGPIPGGPAGMISPHMMGMSPGPTRTNGVDADRWQRAPIAAGKGPGLIPSPRTSLPAMHKAEKKYEVGVVSDEEQGKQRQIKSILNKLTPQNFDRLFLKVNDVNIDSAATLTGVISQIFDKALTEPTFCEMYAKFCAQLATNLPEFMENDEKITFKRVLLNKCQEEFERGEREQEEAEKVEEEGEVKLTPQEREEKRLKARRRMLGNIRFIGELYKMSMLTERIMHECIKKLLGHPPRQNPDEEDVEALCKLMSTIGRIIDHPKAKEHIDAYFRRIESLSNNQKLSSRLRFMLKDVIDLRRNGWQERRKVDGPKKIEDVHRDAVQERQQASANAGRDRFSRGLSMGGGPSRGRPGPAQDFSMRGPQSPMFTSMPAMRGALQGGGLRGPPGTGQDIRMEERSLLMDARSVPMPLSQRVNDEGAITLGPQGGLGRAMGVRGQPSLNTVRSTFSDVGTAMGPDMRRASGVTFTGPDRSPFMARDELPMRPSSAERPRSAEKPLLDRPFVPDRPGLGRDLQNVADRLIIDKPSVAVSSSTLQLQRPETILTPVAASPSTPLQLSEDELKKKSLSAITEYYNVRDVKEAALCVKELEAPDFHPTLVSIWVSDSLDKKETERSLLVSLLLHLYGFETPLLTQEEIARGLEGVLSLLEDTTVDVPRAPEYLAEMLAKLISAGVLSLSQVGKLLEEGGPEPGSLLEQDVALNIFGAILSTLKKERGEDYMADSYRNSGLQVEDFLSPADKSKGGKLDTFLEKRHLQSLYPMKRVEKDIREALAQNEPVPDLVKWIEKNVPQAILSDTAFLRLLMTLVLRKCLPVPQSDYTATDVVTKTYAPLLRKFASGRARTAEANQIQYIVAVQLFVNELGHPQGLMSTLFDNFYSEEVISERAYFRWQDDVNDTTPGRDRAIREVGRWLAWLATAPEENGEEED</sequence>
<feature type="compositionally biased region" description="Low complexity" evidence="15">
    <location>
        <begin position="564"/>
        <end position="580"/>
    </location>
</feature>
<feature type="compositionally biased region" description="Low complexity" evidence="15">
    <location>
        <begin position="226"/>
        <end position="239"/>
    </location>
</feature>
<reference evidence="18 19" key="1">
    <citation type="submission" date="2024-02" db="EMBL/GenBank/DDBJ databases">
        <authorList>
            <consortium name="ELIXIR-Norway"/>
            <consortium name="Elixir Norway"/>
        </authorList>
    </citation>
    <scope>NUCLEOTIDE SEQUENCE [LARGE SCALE GENOMIC DNA]</scope>
</reference>
<dbReference type="Pfam" id="PF02020">
    <property type="entry name" value="W2"/>
    <property type="match status" value="1"/>
</dbReference>
<dbReference type="InterPro" id="IPR003890">
    <property type="entry name" value="MIF4G-like_typ-3"/>
</dbReference>
<feature type="region of interest" description="Disordered" evidence="15">
    <location>
        <begin position="186"/>
        <end position="239"/>
    </location>
</feature>
<name>A0ABP0VJT0_9BRYO</name>
<feature type="compositionally biased region" description="Basic and acidic residues" evidence="15">
    <location>
        <begin position="1090"/>
        <end position="1104"/>
    </location>
</feature>
<feature type="compositionally biased region" description="Low complexity" evidence="15">
    <location>
        <begin position="19"/>
        <end position="36"/>
    </location>
</feature>
<feature type="compositionally biased region" description="Polar residues" evidence="15">
    <location>
        <begin position="550"/>
        <end position="563"/>
    </location>
</feature>
<evidence type="ECO:0000256" key="8">
    <source>
        <dbReference type="ARBA" id="ARBA00022845"/>
    </source>
</evidence>
<comment type="function">
    <text evidence="11">Appears to play a role in the switch from cap-dependent to IRES-mediated translation during mitosis, apoptosis and viral infection. Cleaved by some caspases and viral proteases.</text>
</comment>
<feature type="compositionally biased region" description="Low complexity" evidence="15">
    <location>
        <begin position="284"/>
        <end position="301"/>
    </location>
</feature>
<feature type="compositionally biased region" description="Polar residues" evidence="15">
    <location>
        <begin position="589"/>
        <end position="611"/>
    </location>
</feature>
<evidence type="ECO:0000256" key="11">
    <source>
        <dbReference type="ARBA" id="ARBA00037759"/>
    </source>
</evidence>
<dbReference type="PROSITE" id="PS51366">
    <property type="entry name" value="MI"/>
    <property type="match status" value="1"/>
</dbReference>
<dbReference type="Pfam" id="PF02847">
    <property type="entry name" value="MA3"/>
    <property type="match status" value="1"/>
</dbReference>
<evidence type="ECO:0000256" key="15">
    <source>
        <dbReference type="SAM" id="MobiDB-lite"/>
    </source>
</evidence>
<dbReference type="EMBL" id="OZ020096">
    <property type="protein sequence ID" value="CAK9254691.1"/>
    <property type="molecule type" value="Genomic_DNA"/>
</dbReference>
<feature type="region of interest" description="Disordered" evidence="15">
    <location>
        <begin position="546"/>
        <end position="611"/>
    </location>
</feature>
<dbReference type="SUPFAM" id="SSF48371">
    <property type="entry name" value="ARM repeat"/>
    <property type="match status" value="3"/>
</dbReference>
<evidence type="ECO:0000256" key="14">
    <source>
        <dbReference type="SAM" id="Coils"/>
    </source>
</evidence>
<organism evidence="18 19">
    <name type="scientific">Sphagnum jensenii</name>
    <dbReference type="NCBI Taxonomy" id="128206"/>
    <lineage>
        <taxon>Eukaryota</taxon>
        <taxon>Viridiplantae</taxon>
        <taxon>Streptophyta</taxon>
        <taxon>Embryophyta</taxon>
        <taxon>Bryophyta</taxon>
        <taxon>Sphagnophytina</taxon>
        <taxon>Sphagnopsida</taxon>
        <taxon>Sphagnales</taxon>
        <taxon>Sphagnaceae</taxon>
        <taxon>Sphagnum</taxon>
    </lineage>
</organism>
<evidence type="ECO:0000313" key="19">
    <source>
        <dbReference type="Proteomes" id="UP001497444"/>
    </source>
</evidence>
<keyword evidence="2" id="KW-0488">Methylation</keyword>
<feature type="coiled-coil region" evidence="14">
    <location>
        <begin position="248"/>
        <end position="284"/>
    </location>
</feature>
<keyword evidence="7" id="KW-0832">Ubl conjugation</keyword>
<evidence type="ECO:0000313" key="18">
    <source>
        <dbReference type="EMBL" id="CAK9254691.1"/>
    </source>
</evidence>
<evidence type="ECO:0000259" key="17">
    <source>
        <dbReference type="PROSITE" id="PS51366"/>
    </source>
</evidence>
<dbReference type="InterPro" id="IPR016024">
    <property type="entry name" value="ARM-type_fold"/>
</dbReference>
<dbReference type="CDD" id="cd11559">
    <property type="entry name" value="W2_eIF4G1_like"/>
    <property type="match status" value="1"/>
</dbReference>
<feature type="region of interest" description="Disordered" evidence="15">
    <location>
        <begin position="386"/>
        <end position="440"/>
    </location>
</feature>
<feature type="region of interest" description="Disordered" evidence="15">
    <location>
        <begin position="1613"/>
        <end position="1670"/>
    </location>
</feature>
<keyword evidence="14" id="KW-0175">Coiled coil</keyword>
<feature type="domain" description="W2" evidence="16">
    <location>
        <begin position="1914"/>
        <end position="2088"/>
    </location>
</feature>
<feature type="compositionally biased region" description="Pro residues" evidence="15">
    <location>
        <begin position="214"/>
        <end position="225"/>
    </location>
</feature>
<evidence type="ECO:0000256" key="3">
    <source>
        <dbReference type="ARBA" id="ARBA00022491"/>
    </source>
</evidence>
<evidence type="ECO:0000256" key="7">
    <source>
        <dbReference type="ARBA" id="ARBA00022843"/>
    </source>
</evidence>
<evidence type="ECO:0000256" key="13">
    <source>
        <dbReference type="ARBA" id="ARBA00046720"/>
    </source>
</evidence>
<feature type="region of interest" description="Disordered" evidence="15">
    <location>
        <begin position="974"/>
        <end position="1000"/>
    </location>
</feature>
<keyword evidence="5" id="KW-0396">Initiation factor</keyword>
<feature type="region of interest" description="Disordered" evidence="15">
    <location>
        <begin position="840"/>
        <end position="859"/>
    </location>
</feature>
<evidence type="ECO:0000256" key="1">
    <source>
        <dbReference type="ARBA" id="ARBA00005775"/>
    </source>
</evidence>
<evidence type="ECO:0000256" key="2">
    <source>
        <dbReference type="ARBA" id="ARBA00022481"/>
    </source>
</evidence>
<feature type="compositionally biased region" description="Polar residues" evidence="15">
    <location>
        <begin position="403"/>
        <end position="421"/>
    </location>
</feature>
<keyword evidence="3" id="KW-0678">Repressor</keyword>
<evidence type="ECO:0000256" key="12">
    <source>
        <dbReference type="ARBA" id="ARBA00040449"/>
    </source>
</evidence>
<dbReference type="InterPro" id="IPR003307">
    <property type="entry name" value="W2_domain"/>
</dbReference>
<feature type="region of interest" description="Disordered" evidence="15">
    <location>
        <begin position="284"/>
        <end position="319"/>
    </location>
</feature>
<keyword evidence="6" id="KW-0597">Phosphoprotein</keyword>
<feature type="domain" description="MI" evidence="17">
    <location>
        <begin position="1724"/>
        <end position="1848"/>
    </location>
</feature>
<dbReference type="SMART" id="SM00544">
    <property type="entry name" value="MA3"/>
    <property type="match status" value="1"/>
</dbReference>
<dbReference type="PROSITE" id="PS51363">
    <property type="entry name" value="W2"/>
    <property type="match status" value="1"/>
</dbReference>
<dbReference type="Proteomes" id="UP001497444">
    <property type="component" value="Chromosome 1"/>
</dbReference>
<feature type="region of interest" description="Disordered" evidence="15">
    <location>
        <begin position="907"/>
        <end position="931"/>
    </location>
</feature>
<feature type="region of interest" description="Disordered" evidence="15">
    <location>
        <begin position="1"/>
        <end position="138"/>
    </location>
</feature>
<evidence type="ECO:0000256" key="9">
    <source>
        <dbReference type="ARBA" id="ARBA00022917"/>
    </source>
</evidence>
<feature type="region of interest" description="Disordered" evidence="15">
    <location>
        <begin position="1485"/>
        <end position="1528"/>
    </location>
</feature>
<keyword evidence="10" id="KW-0007">Acetylation</keyword>
<feature type="compositionally biased region" description="Basic and acidic residues" evidence="15">
    <location>
        <begin position="386"/>
        <end position="400"/>
    </location>
</feature>
<dbReference type="InterPro" id="IPR003891">
    <property type="entry name" value="Initiation_fac_eIF4g_MI"/>
</dbReference>
<dbReference type="SMART" id="SM00543">
    <property type="entry name" value="MIF4G"/>
    <property type="match status" value="1"/>
</dbReference>
<keyword evidence="8" id="KW-0810">Translation regulation</keyword>
<dbReference type="PANTHER" id="PTHR23253">
    <property type="entry name" value="EUKARYOTIC TRANSLATION INITIATION FACTOR 4 GAMMA"/>
    <property type="match status" value="1"/>
</dbReference>
<comment type="subunit">
    <text evidence="13">Interacts with the serine/threonine protein kinases MKNK1 and MKNK2. Binds EIF4A and EIF3. Interacts with MIF4GD. Interacts with DAZAP2.</text>
</comment>
<keyword evidence="4" id="KW-1017">Isopeptide bond</keyword>
<proteinExistence type="inferred from homology"/>